<dbReference type="PANTHER" id="PTHR30009">
    <property type="entry name" value="CYTOCHROME C-TYPE SYNTHESIS PROTEIN AND PTS TRANSMEMBRANE COMPONENT"/>
    <property type="match status" value="1"/>
</dbReference>
<organism evidence="15 16">
    <name type="scientific">Pasteurella testudinis DSM 23072</name>
    <dbReference type="NCBI Taxonomy" id="1122938"/>
    <lineage>
        <taxon>Bacteria</taxon>
        <taxon>Pseudomonadati</taxon>
        <taxon>Pseudomonadota</taxon>
        <taxon>Gammaproteobacteria</taxon>
        <taxon>Pasteurellales</taxon>
        <taxon>Pasteurellaceae</taxon>
        <taxon>Pasteurella</taxon>
    </lineage>
</organism>
<dbReference type="InterPro" id="IPR013013">
    <property type="entry name" value="PTS_EIIC_1"/>
</dbReference>
<keyword evidence="16" id="KW-1185">Reference proteome</keyword>
<evidence type="ECO:0000256" key="10">
    <source>
        <dbReference type="ARBA" id="ARBA00023136"/>
    </source>
</evidence>
<evidence type="ECO:0000256" key="5">
    <source>
        <dbReference type="ARBA" id="ARBA00022679"/>
    </source>
</evidence>
<evidence type="ECO:0000313" key="16">
    <source>
        <dbReference type="Proteomes" id="UP000192408"/>
    </source>
</evidence>
<evidence type="ECO:0000256" key="4">
    <source>
        <dbReference type="ARBA" id="ARBA00022597"/>
    </source>
</evidence>
<dbReference type="STRING" id="1122938.SAMN05660772_00307"/>
<dbReference type="PROSITE" id="PS51103">
    <property type="entry name" value="PTS_EIIC_TYPE_1"/>
    <property type="match status" value="1"/>
</dbReference>
<keyword evidence="2" id="KW-0813">Transport</keyword>
<keyword evidence="9 12" id="KW-1133">Transmembrane helix</keyword>
<keyword evidence="8" id="KW-0418">Kinase</keyword>
<feature type="transmembrane region" description="Helical" evidence="12">
    <location>
        <begin position="314"/>
        <end position="332"/>
    </location>
</feature>
<feature type="transmembrane region" description="Helical" evidence="12">
    <location>
        <begin position="89"/>
        <end position="110"/>
    </location>
</feature>
<feature type="active site" description="Phosphocysteine intermediate; for EIIB activity" evidence="11">
    <location>
        <position position="461"/>
    </location>
</feature>
<dbReference type="EMBL" id="FWWV01000001">
    <property type="protein sequence ID" value="SMB79071.1"/>
    <property type="molecule type" value="Genomic_DNA"/>
</dbReference>
<evidence type="ECO:0000256" key="6">
    <source>
        <dbReference type="ARBA" id="ARBA00022683"/>
    </source>
</evidence>
<dbReference type="GO" id="GO:0090563">
    <property type="term" value="F:protein-phosphocysteine-sugar phosphotransferase activity"/>
    <property type="evidence" value="ECO:0007669"/>
    <property type="project" value="TreeGrafter"/>
</dbReference>
<dbReference type="Gene3D" id="3.30.1360.60">
    <property type="entry name" value="Glucose permease domain IIB"/>
    <property type="match status" value="1"/>
</dbReference>
<dbReference type="Pfam" id="PF02378">
    <property type="entry name" value="PTS_EIIC"/>
    <property type="match status" value="1"/>
</dbReference>
<dbReference type="NCBIfam" id="TIGR00826">
    <property type="entry name" value="EIIB_glc"/>
    <property type="match status" value="1"/>
</dbReference>
<evidence type="ECO:0000256" key="8">
    <source>
        <dbReference type="ARBA" id="ARBA00022777"/>
    </source>
</evidence>
<keyword evidence="5" id="KW-0808">Transferase</keyword>
<evidence type="ECO:0000256" key="9">
    <source>
        <dbReference type="ARBA" id="ARBA00022989"/>
    </source>
</evidence>
<evidence type="ECO:0000259" key="13">
    <source>
        <dbReference type="PROSITE" id="PS51098"/>
    </source>
</evidence>
<feature type="domain" description="PTS EIIC type-1" evidence="14">
    <location>
        <begin position="3"/>
        <end position="425"/>
    </location>
</feature>
<evidence type="ECO:0000256" key="12">
    <source>
        <dbReference type="SAM" id="Phobius"/>
    </source>
</evidence>
<evidence type="ECO:0000256" key="2">
    <source>
        <dbReference type="ARBA" id="ARBA00022448"/>
    </source>
</evidence>
<evidence type="ECO:0000259" key="14">
    <source>
        <dbReference type="PROSITE" id="PS51103"/>
    </source>
</evidence>
<dbReference type="GO" id="GO:0016301">
    <property type="term" value="F:kinase activity"/>
    <property type="evidence" value="ECO:0007669"/>
    <property type="project" value="UniProtKB-KW"/>
</dbReference>
<reference evidence="16" key="1">
    <citation type="submission" date="2017-04" db="EMBL/GenBank/DDBJ databases">
        <authorList>
            <person name="Varghese N."/>
            <person name="Submissions S."/>
        </authorList>
    </citation>
    <scope>NUCLEOTIDE SEQUENCE [LARGE SCALE GENOMIC DNA]</scope>
    <source>
        <strain evidence="16">DSM 23072</strain>
    </source>
</reference>
<dbReference type="SUPFAM" id="SSF55604">
    <property type="entry name" value="Glucose permease domain IIB"/>
    <property type="match status" value="1"/>
</dbReference>
<evidence type="ECO:0000256" key="1">
    <source>
        <dbReference type="ARBA" id="ARBA00004651"/>
    </source>
</evidence>
<keyword evidence="4" id="KW-0762">Sugar transport</keyword>
<dbReference type="GO" id="GO:0008982">
    <property type="term" value="F:protein-N(PI)-phosphohistidine-sugar phosphotransferase activity"/>
    <property type="evidence" value="ECO:0007669"/>
    <property type="project" value="InterPro"/>
</dbReference>
<keyword evidence="7 12" id="KW-0812">Transmembrane</keyword>
<evidence type="ECO:0000313" key="15">
    <source>
        <dbReference type="EMBL" id="SMB79071.1"/>
    </source>
</evidence>
<sequence length="522" mass="57333">MKSNFKDEIQVFGRSLLLPIAVLAPVGMIMGICSALGQSYMIAKFPFLGNEVCKAIFSSAGSIASVIFQNIPLLFAMGVAYGMSKKEKGIAVFAAVIAYLTLLISMNVHLKLSGELVKENMALVAQGMVLGIHTLKIEALGGIIAGLLAAKVTDRFYRLQLPLAFAFFSGKKSVAIITIGLMIPIGLLIPFVWDWFTFCMNQISTILMAEHIGSGIYMALNRLLIPFGLHHVLSSTIRFTEAGGTYLIDGETYVGILPAMNKILFELGPNSDAWAEHMPTLASYLASAQMQTTLFRIPAIGLAMYHMAHTKNKPFAKGIILTIVLTSFLGNITEPLEFSFLFIAPKLFIVYAILCGVLTIPIQMLGISIGYIRGTIFDFGIFGLMYENTNWVNLVLLGIVNFVVFYFVFRYAIAKFDIKTPGREDETSDSTLLNNKEYDKVAHLVIDGLGGKQNIKQVENCVSRLRVDVVDQKKLNMELIRDSGSLGTFIPSGNHIHIVFGPHVEFVRNAVDDQLSGSLTKE</sequence>
<name>A0A1W1UE24_9PAST</name>
<proteinExistence type="predicted"/>
<evidence type="ECO:0000256" key="3">
    <source>
        <dbReference type="ARBA" id="ARBA00022475"/>
    </source>
</evidence>
<dbReference type="Proteomes" id="UP000192408">
    <property type="component" value="Unassembled WGS sequence"/>
</dbReference>
<dbReference type="InterPro" id="IPR050429">
    <property type="entry name" value="PTS_Glucose_EIICBA"/>
</dbReference>
<dbReference type="RefSeq" id="WP_084255606.1">
    <property type="nucleotide sequence ID" value="NZ_FWWV01000001.1"/>
</dbReference>
<dbReference type="AlphaFoldDB" id="A0A1W1UE24"/>
<protein>
    <submittedName>
        <fullName evidence="15">PTS system IIB component, Glc family (TC 4.A.1)/PTS system IIC component, Glc family (TC 4.A.1)</fullName>
    </submittedName>
</protein>
<feature type="transmembrane region" description="Helical" evidence="12">
    <location>
        <begin position="55"/>
        <end position="77"/>
    </location>
</feature>
<feature type="transmembrane region" description="Helical" evidence="12">
    <location>
        <begin position="391"/>
        <end position="413"/>
    </location>
</feature>
<dbReference type="GO" id="GO:0009401">
    <property type="term" value="P:phosphoenolpyruvate-dependent sugar phosphotransferase system"/>
    <property type="evidence" value="ECO:0007669"/>
    <property type="project" value="UniProtKB-KW"/>
</dbReference>
<accession>A0A1W1UE24</accession>
<dbReference type="InterPro" id="IPR018113">
    <property type="entry name" value="PTrfase_EIIB_Cys"/>
</dbReference>
<dbReference type="InterPro" id="IPR001996">
    <property type="entry name" value="PTS_IIB_1"/>
</dbReference>
<dbReference type="PROSITE" id="PS51098">
    <property type="entry name" value="PTS_EIIB_TYPE_1"/>
    <property type="match status" value="1"/>
</dbReference>
<keyword evidence="6" id="KW-0598">Phosphotransferase system</keyword>
<feature type="domain" description="PTS EIIB type-1" evidence="13">
    <location>
        <begin position="439"/>
        <end position="521"/>
    </location>
</feature>
<dbReference type="GO" id="GO:0005886">
    <property type="term" value="C:plasma membrane"/>
    <property type="evidence" value="ECO:0007669"/>
    <property type="project" value="UniProtKB-SubCell"/>
</dbReference>
<dbReference type="InterPro" id="IPR036878">
    <property type="entry name" value="Glu_permease_IIB"/>
</dbReference>
<feature type="transmembrane region" description="Helical" evidence="12">
    <location>
        <begin position="174"/>
        <end position="196"/>
    </location>
</feature>
<evidence type="ECO:0000256" key="7">
    <source>
        <dbReference type="ARBA" id="ARBA00022692"/>
    </source>
</evidence>
<feature type="transmembrane region" description="Helical" evidence="12">
    <location>
        <begin position="130"/>
        <end position="153"/>
    </location>
</feature>
<dbReference type="PANTHER" id="PTHR30009:SF24">
    <property type="entry name" value="PTS SYSTEM, IIBC COMPONENT"/>
    <property type="match status" value="1"/>
</dbReference>
<comment type="subcellular location">
    <subcellularLocation>
        <location evidence="1">Cell membrane</location>
        <topology evidence="1">Multi-pass membrane protein</topology>
    </subcellularLocation>
</comment>
<feature type="transmembrane region" description="Helical" evidence="12">
    <location>
        <begin position="20"/>
        <end position="43"/>
    </location>
</feature>
<keyword evidence="10 12" id="KW-0472">Membrane</keyword>
<evidence type="ECO:0000256" key="11">
    <source>
        <dbReference type="PROSITE-ProRule" id="PRU00421"/>
    </source>
</evidence>
<gene>
    <name evidence="15" type="ORF">SAMN05660772_00307</name>
</gene>
<dbReference type="InterPro" id="IPR003352">
    <property type="entry name" value="PTS_EIIC"/>
</dbReference>
<dbReference type="Pfam" id="PF00367">
    <property type="entry name" value="PTS_EIIB"/>
    <property type="match status" value="1"/>
</dbReference>
<keyword evidence="3" id="KW-1003">Cell membrane</keyword>